<dbReference type="AlphaFoldDB" id="A0A0V1PUB5"/>
<accession>A0A0V1PUB5</accession>
<protein>
    <submittedName>
        <fullName evidence="1">Uncharacterized protein</fullName>
    </submittedName>
</protein>
<comment type="caution">
    <text evidence="1">The sequence shown here is derived from an EMBL/GenBank/DDBJ whole genome shotgun (WGS) entry which is preliminary data.</text>
</comment>
<evidence type="ECO:0000313" key="2">
    <source>
        <dbReference type="Proteomes" id="UP000054251"/>
    </source>
</evidence>
<sequence>MKRLPEVSPSCINWKKDEDITWLYGPKFDTDDCICSVDLSAGACDSTGAKCDSRNSSVTSLSSTSSLRTMDSDISVDFDRPLEPRNKPASKSKPFKKVKFNYIINSREIINGRSIDYGFLDEMCL</sequence>
<name>A0A0V1PUB5_9ASCO</name>
<gene>
    <name evidence="1" type="ORF">AC631_04414</name>
</gene>
<dbReference type="Proteomes" id="UP000054251">
    <property type="component" value="Unassembled WGS sequence"/>
</dbReference>
<dbReference type="GeneID" id="26841423"/>
<keyword evidence="2" id="KW-1185">Reference proteome</keyword>
<dbReference type="EMBL" id="LMYN01000118">
    <property type="protein sequence ID" value="KRZ99818.1"/>
    <property type="molecule type" value="Genomic_DNA"/>
</dbReference>
<reference evidence="1 2" key="1">
    <citation type="submission" date="2015-11" db="EMBL/GenBank/DDBJ databases">
        <title>The genome of Debaryomyces fabryi.</title>
        <authorList>
            <person name="Tafer H."/>
            <person name="Lopandic K."/>
        </authorList>
    </citation>
    <scope>NUCLEOTIDE SEQUENCE [LARGE SCALE GENOMIC DNA]</scope>
    <source>
        <strain evidence="1 2">CBS 789</strain>
    </source>
</reference>
<evidence type="ECO:0000313" key="1">
    <source>
        <dbReference type="EMBL" id="KRZ99818.1"/>
    </source>
</evidence>
<organism evidence="1 2">
    <name type="scientific">Debaryomyces fabryi</name>
    <dbReference type="NCBI Taxonomy" id="58627"/>
    <lineage>
        <taxon>Eukaryota</taxon>
        <taxon>Fungi</taxon>
        <taxon>Dikarya</taxon>
        <taxon>Ascomycota</taxon>
        <taxon>Saccharomycotina</taxon>
        <taxon>Pichiomycetes</taxon>
        <taxon>Debaryomycetaceae</taxon>
        <taxon>Debaryomyces</taxon>
    </lineage>
</organism>
<dbReference type="OrthoDB" id="5563539at2759"/>
<proteinExistence type="predicted"/>
<dbReference type="RefSeq" id="XP_015465921.1">
    <property type="nucleotide sequence ID" value="XM_015613243.1"/>
</dbReference>